<keyword evidence="2" id="KW-0732">Signal</keyword>
<dbReference type="Proteomes" id="UP000075901">
    <property type="component" value="Unassembled WGS sequence"/>
</dbReference>
<keyword evidence="4" id="KW-1185">Reference proteome</keyword>
<accession>A0A182SWQ7</accession>
<evidence type="ECO:0000313" key="4">
    <source>
        <dbReference type="Proteomes" id="UP000075901"/>
    </source>
</evidence>
<protein>
    <recommendedName>
        <fullName evidence="5">VM domain-containing protein</fullName>
    </recommendedName>
</protein>
<reference evidence="4" key="1">
    <citation type="submission" date="2013-09" db="EMBL/GenBank/DDBJ databases">
        <title>The Genome Sequence of Anopheles maculatus species B.</title>
        <authorList>
            <consortium name="The Broad Institute Genomics Platform"/>
            <person name="Neafsey D.E."/>
            <person name="Besansky N."/>
            <person name="Howell P."/>
            <person name="Walton C."/>
            <person name="Young S.K."/>
            <person name="Zeng Q."/>
            <person name="Gargeya S."/>
            <person name="Fitzgerald M."/>
            <person name="Haas B."/>
            <person name="Abouelleil A."/>
            <person name="Allen A.W."/>
            <person name="Alvarado L."/>
            <person name="Arachchi H.M."/>
            <person name="Berlin A.M."/>
            <person name="Chapman S.B."/>
            <person name="Gainer-Dewar J."/>
            <person name="Goldberg J."/>
            <person name="Griggs A."/>
            <person name="Gujja S."/>
            <person name="Hansen M."/>
            <person name="Howarth C."/>
            <person name="Imamovic A."/>
            <person name="Ireland A."/>
            <person name="Larimer J."/>
            <person name="McCowan C."/>
            <person name="Murphy C."/>
            <person name="Pearson M."/>
            <person name="Poon T.W."/>
            <person name="Priest M."/>
            <person name="Roberts A."/>
            <person name="Saif S."/>
            <person name="Shea T."/>
            <person name="Sisk P."/>
            <person name="Sykes S."/>
            <person name="Wortman J."/>
            <person name="Nusbaum C."/>
            <person name="Birren B."/>
        </authorList>
    </citation>
    <scope>NUCLEOTIDE SEQUENCE [LARGE SCALE GENOMIC DNA]</scope>
    <source>
        <strain evidence="4">maculatus3</strain>
    </source>
</reference>
<dbReference type="AlphaFoldDB" id="A0A182SWQ7"/>
<organism evidence="3 4">
    <name type="scientific">Anopheles maculatus</name>
    <dbReference type="NCBI Taxonomy" id="74869"/>
    <lineage>
        <taxon>Eukaryota</taxon>
        <taxon>Metazoa</taxon>
        <taxon>Ecdysozoa</taxon>
        <taxon>Arthropoda</taxon>
        <taxon>Hexapoda</taxon>
        <taxon>Insecta</taxon>
        <taxon>Pterygota</taxon>
        <taxon>Neoptera</taxon>
        <taxon>Endopterygota</taxon>
        <taxon>Diptera</taxon>
        <taxon>Nematocera</taxon>
        <taxon>Culicoidea</taxon>
        <taxon>Culicidae</taxon>
        <taxon>Anophelinae</taxon>
        <taxon>Anopheles</taxon>
        <taxon>Anopheles maculatus group</taxon>
    </lineage>
</organism>
<name>A0A182SWQ7_9DIPT</name>
<dbReference type="EnsemblMetazoa" id="AMAM014972-RA">
    <property type="protein sequence ID" value="AMAM014972-PA"/>
    <property type="gene ID" value="AMAM014972"/>
</dbReference>
<evidence type="ECO:0008006" key="5">
    <source>
        <dbReference type="Google" id="ProtNLM"/>
    </source>
</evidence>
<proteinExistence type="predicted"/>
<feature type="region of interest" description="Disordered" evidence="1">
    <location>
        <begin position="127"/>
        <end position="186"/>
    </location>
</feature>
<reference evidence="3" key="2">
    <citation type="submission" date="2020-05" db="UniProtKB">
        <authorList>
            <consortium name="EnsemblMetazoa"/>
        </authorList>
    </citation>
    <scope>IDENTIFICATION</scope>
    <source>
        <strain evidence="3">maculatus3</strain>
    </source>
</reference>
<evidence type="ECO:0000313" key="3">
    <source>
        <dbReference type="EnsemblMetazoa" id="AMAM014972-PA"/>
    </source>
</evidence>
<sequence>MAPTKVIQNTSLFVLVLLNHLSSALGSPSPYPHPTLAPQKPGCGSYGQNPCPFVPAPPGMTPKCASPGSTFCESNPDYPSYLIKHLVESLGYQRIIANEEMVDFGANKPMEEEEHLHHHYHHFYGSFSPMEPSKPSSKPPSPSGPAYNYITPAQQTHGTVNYEQKRPPPVPQPIYIPKPQHSYHYN</sequence>
<feature type="chain" id="PRO_5008136190" description="VM domain-containing protein" evidence="2">
    <location>
        <begin position="27"/>
        <end position="186"/>
    </location>
</feature>
<evidence type="ECO:0000256" key="1">
    <source>
        <dbReference type="SAM" id="MobiDB-lite"/>
    </source>
</evidence>
<feature type="compositionally biased region" description="Polar residues" evidence="1">
    <location>
        <begin position="151"/>
        <end position="162"/>
    </location>
</feature>
<dbReference type="VEuPathDB" id="VectorBase:AMAM014972"/>
<feature type="signal peptide" evidence="2">
    <location>
        <begin position="1"/>
        <end position="26"/>
    </location>
</feature>
<feature type="compositionally biased region" description="Low complexity" evidence="1">
    <location>
        <begin position="127"/>
        <end position="136"/>
    </location>
</feature>
<evidence type="ECO:0000256" key="2">
    <source>
        <dbReference type="SAM" id="SignalP"/>
    </source>
</evidence>
<feature type="compositionally biased region" description="Pro residues" evidence="1">
    <location>
        <begin position="167"/>
        <end position="176"/>
    </location>
</feature>